<dbReference type="InterPro" id="IPR023179">
    <property type="entry name" value="GTP-bd_ortho_bundle_sf"/>
</dbReference>
<feature type="compositionally biased region" description="Basic and acidic residues" evidence="6">
    <location>
        <begin position="619"/>
        <end position="642"/>
    </location>
</feature>
<dbReference type="GeneID" id="106814388"/>
<evidence type="ECO:0000256" key="4">
    <source>
        <dbReference type="ARBA" id="ARBA00023242"/>
    </source>
</evidence>
<feature type="compositionally biased region" description="Polar residues" evidence="6">
    <location>
        <begin position="643"/>
        <end position="661"/>
    </location>
</feature>
<name>A0ABM1EPR4_PRICU</name>
<keyword evidence="3 5" id="KW-0342">GTP-binding</keyword>
<evidence type="ECO:0000256" key="1">
    <source>
        <dbReference type="ARBA" id="ARBA00004604"/>
    </source>
</evidence>
<protein>
    <recommendedName>
        <fullName evidence="5">Nucleolar GTP-binding protein 2</fullName>
    </recommendedName>
</protein>
<dbReference type="Gene3D" id="3.40.50.300">
    <property type="entry name" value="P-loop containing nucleotide triphosphate hydrolases"/>
    <property type="match status" value="1"/>
</dbReference>
<dbReference type="RefSeq" id="XP_014674185.1">
    <property type="nucleotide sequence ID" value="XM_014818699.1"/>
</dbReference>
<comment type="function">
    <text evidence="5">GTPase that associates with pre-60S ribosomal subunits in the nucleolus and is required for their nuclear export and maturation.</text>
</comment>
<evidence type="ECO:0000313" key="9">
    <source>
        <dbReference type="RefSeq" id="XP_014674185.1"/>
    </source>
</evidence>
<comment type="similarity">
    <text evidence="5">Belongs to the TRAFAC class YlqF/YawG GTPase family. NOG2 subfamily.</text>
</comment>
<proteinExistence type="inferred from homology"/>
<comment type="subcellular location">
    <subcellularLocation>
        <location evidence="1 5">Nucleus</location>
        <location evidence="1 5">Nucleolus</location>
    </subcellularLocation>
</comment>
<organism evidence="8 9">
    <name type="scientific">Priapulus caudatus</name>
    <name type="common">Priapulid worm</name>
    <dbReference type="NCBI Taxonomy" id="37621"/>
    <lineage>
        <taxon>Eukaryota</taxon>
        <taxon>Metazoa</taxon>
        <taxon>Ecdysozoa</taxon>
        <taxon>Scalidophora</taxon>
        <taxon>Priapulida</taxon>
        <taxon>Priapulimorpha</taxon>
        <taxon>Priapulimorphida</taxon>
        <taxon>Priapulidae</taxon>
        <taxon>Priapulus</taxon>
    </lineage>
</organism>
<dbReference type="InterPro" id="IPR006073">
    <property type="entry name" value="GTP-bd"/>
</dbReference>
<dbReference type="PANTHER" id="PTHR11089:SF9">
    <property type="entry name" value="NUCLEOLAR GTP-BINDING PROTEIN 2"/>
    <property type="match status" value="1"/>
</dbReference>
<dbReference type="Proteomes" id="UP000695022">
    <property type="component" value="Unplaced"/>
</dbReference>
<keyword evidence="2 5" id="KW-0547">Nucleotide-binding</keyword>
<dbReference type="Gene3D" id="1.10.1580.10">
    <property type="match status" value="1"/>
</dbReference>
<feature type="compositionally biased region" description="Basic and acidic residues" evidence="6">
    <location>
        <begin position="560"/>
        <end position="573"/>
    </location>
</feature>
<evidence type="ECO:0000259" key="7">
    <source>
        <dbReference type="PROSITE" id="PS51721"/>
    </source>
</evidence>
<feature type="domain" description="CP-type G" evidence="7">
    <location>
        <begin position="209"/>
        <end position="370"/>
    </location>
</feature>
<dbReference type="PANTHER" id="PTHR11089">
    <property type="entry name" value="GTP-BINDING PROTEIN-RELATED"/>
    <property type="match status" value="1"/>
</dbReference>
<dbReference type="InterPro" id="IPR030378">
    <property type="entry name" value="G_CP_dom"/>
</dbReference>
<dbReference type="InterPro" id="IPR050755">
    <property type="entry name" value="TRAFAC_YlqF/YawG_RiboMat"/>
</dbReference>
<feature type="region of interest" description="Disordered" evidence="6">
    <location>
        <begin position="1"/>
        <end position="35"/>
    </location>
</feature>
<evidence type="ECO:0000256" key="3">
    <source>
        <dbReference type="ARBA" id="ARBA00023134"/>
    </source>
</evidence>
<feature type="region of interest" description="Disordered" evidence="6">
    <location>
        <begin position="485"/>
        <end position="507"/>
    </location>
</feature>
<dbReference type="PROSITE" id="PS51721">
    <property type="entry name" value="G_CP"/>
    <property type="match status" value="1"/>
</dbReference>
<gene>
    <name evidence="9" type="primary">LOC106814388</name>
</gene>
<evidence type="ECO:0000256" key="6">
    <source>
        <dbReference type="SAM" id="MobiDB-lite"/>
    </source>
</evidence>
<feature type="compositionally biased region" description="Acidic residues" evidence="6">
    <location>
        <begin position="546"/>
        <end position="559"/>
    </location>
</feature>
<dbReference type="Pfam" id="PF08153">
    <property type="entry name" value="NGP1NT"/>
    <property type="match status" value="1"/>
</dbReference>
<feature type="region of interest" description="Disordered" evidence="6">
    <location>
        <begin position="542"/>
        <end position="710"/>
    </location>
</feature>
<sequence>MGKARTAQPRRAGNATFNKAQNSTNPDRVKTHAGMRDKSTIKRLLMYKNFKPVRNKIGKVVKAAPFQSWVTSGAVSRVEPNRRWFGNTRVVTQKALQTFQDEMGKVVKDPYRVVMKQTKLPITLLNETAKNARVHILDTESFETTFGKKAQRKRPNLKTTDMETMADSAMKSGDTYNAEKDNSLVKPTDGITAAPKEMIFFKGQSKRIWNELYKVIDSSDVVIQVLDARDPIGTRSPYVENYMRKEKSYKHLIFVINKVDLVPTWVTQRWVALLSHEYPTLAFHASMQNPFGKGSLISLLRQFAKLHSDKRQISVGLIGYPNTGKSSIINTLRNRKVCNVAPIAGETKVWQYVTLMRRIYLIDCPGVVYPTGETDTEIVLKGVVRVEKVEAPEDYIATVLERVKPEYLAKTYRVSDWTDSEQFLEMCARRSGKLLKGGEPDLSTVAKIVLNDWQRGKLPYFVKPPGCEDRSAPFWESTKESKSIAKVGESLSVDESSFPEGTGDEKPQLPQVKVVQDFSQITVGPEFFGDDVQPLAVCDGPADSDVISDSEVEEEEEEKEVARNEEMGKTGAREEDEYAGESRGGSGVVIGAPAEEALLPPSDDDGMSGLSDMIQDGDFVSKPDGEENIEDRDSNMDRDSDGSLRQSETPVETAPHTSNEASKSDVDLTRISTDLKLASPSVVKKKMKRNKKKGGRGTGPDGRVVKKSRSGAFTVTDVADDWPTNKQKTTGCFTKYTVRESANVALVDVEPSSGRKNKREFTEDKGMDPGVRLTSKERRRIERSARDKKVGVHYYSVADIKGRRKRK</sequence>
<feature type="region of interest" description="Disordered" evidence="6">
    <location>
        <begin position="750"/>
        <end position="770"/>
    </location>
</feature>
<feature type="compositionally biased region" description="Polar residues" evidence="6">
    <location>
        <begin position="15"/>
        <end position="26"/>
    </location>
</feature>
<keyword evidence="4 5" id="KW-0539">Nucleus</keyword>
<dbReference type="InterPro" id="IPR027417">
    <property type="entry name" value="P-loop_NTPase"/>
</dbReference>
<accession>A0ABM1EPR4</accession>
<reference evidence="9" key="1">
    <citation type="submission" date="2025-08" db="UniProtKB">
        <authorList>
            <consortium name="RefSeq"/>
        </authorList>
    </citation>
    <scope>IDENTIFICATION</scope>
</reference>
<dbReference type="InterPro" id="IPR012971">
    <property type="entry name" value="NOG2_N_dom"/>
</dbReference>
<evidence type="ECO:0000256" key="5">
    <source>
        <dbReference type="RuleBase" id="RU364023"/>
    </source>
</evidence>
<dbReference type="PRINTS" id="PR00326">
    <property type="entry name" value="GTP1OBG"/>
</dbReference>
<dbReference type="Pfam" id="PF01926">
    <property type="entry name" value="MMR_HSR1"/>
    <property type="match status" value="1"/>
</dbReference>
<dbReference type="SUPFAM" id="SSF52540">
    <property type="entry name" value="P-loop containing nucleoside triphosphate hydrolases"/>
    <property type="match status" value="1"/>
</dbReference>
<feature type="compositionally biased region" description="Basic residues" evidence="6">
    <location>
        <begin position="683"/>
        <end position="695"/>
    </location>
</feature>
<dbReference type="CDD" id="cd01858">
    <property type="entry name" value="NGP_1"/>
    <property type="match status" value="1"/>
</dbReference>
<evidence type="ECO:0000256" key="2">
    <source>
        <dbReference type="ARBA" id="ARBA00022741"/>
    </source>
</evidence>
<keyword evidence="8" id="KW-1185">Reference proteome</keyword>
<dbReference type="InterPro" id="IPR024929">
    <property type="entry name" value="GNL2_CP_dom"/>
</dbReference>
<evidence type="ECO:0000313" key="8">
    <source>
        <dbReference type="Proteomes" id="UP000695022"/>
    </source>
</evidence>